<organism evidence="1 2">
    <name type="scientific">Cyanobium gracile UHCC 0139</name>
    <dbReference type="NCBI Taxonomy" id="3110308"/>
    <lineage>
        <taxon>Bacteria</taxon>
        <taxon>Bacillati</taxon>
        <taxon>Cyanobacteriota</taxon>
        <taxon>Cyanophyceae</taxon>
        <taxon>Synechococcales</taxon>
        <taxon>Prochlorococcaceae</taxon>
        <taxon>Cyanobium</taxon>
    </lineage>
</organism>
<reference evidence="1 2" key="1">
    <citation type="submission" date="2023-12" db="EMBL/GenBank/DDBJ databases">
        <title>Baltic Sea Cyanobacteria.</title>
        <authorList>
            <person name="Delbaje E."/>
            <person name="Fewer D.P."/>
            <person name="Shishido T.K."/>
        </authorList>
    </citation>
    <scope>NUCLEOTIDE SEQUENCE [LARGE SCALE GENOMIC DNA]</scope>
    <source>
        <strain evidence="1 2">UHCC 0139</strain>
    </source>
</reference>
<sequence>MSEQERQLQELESRFPPVSGEAFAAARAQVLASGQSVLQSEGGFIVRVFPDGRKQRLRPIEAPTPVTPGTTFTIR</sequence>
<evidence type="ECO:0000313" key="2">
    <source>
        <dbReference type="Proteomes" id="UP001304461"/>
    </source>
</evidence>
<dbReference type="EMBL" id="JAYGHX010000004">
    <property type="protein sequence ID" value="MEA5391235.1"/>
    <property type="molecule type" value="Genomic_DNA"/>
</dbReference>
<comment type="caution">
    <text evidence="1">The sequence shown here is derived from an EMBL/GenBank/DDBJ whole genome shotgun (WGS) entry which is preliminary data.</text>
</comment>
<proteinExistence type="predicted"/>
<protein>
    <submittedName>
        <fullName evidence="1">Uncharacterized protein</fullName>
    </submittedName>
</protein>
<gene>
    <name evidence="1" type="ORF">VB738_08160</name>
</gene>
<accession>A0ABU5RU55</accession>
<dbReference type="Proteomes" id="UP001304461">
    <property type="component" value="Unassembled WGS sequence"/>
</dbReference>
<evidence type="ECO:0000313" key="1">
    <source>
        <dbReference type="EMBL" id="MEA5391235.1"/>
    </source>
</evidence>
<name>A0ABU5RU55_9CYAN</name>
<keyword evidence="2" id="KW-1185">Reference proteome</keyword>
<dbReference type="RefSeq" id="WP_323305277.1">
    <property type="nucleotide sequence ID" value="NZ_JAYGHX010000004.1"/>
</dbReference>